<keyword evidence="1" id="KW-0472">Membrane</keyword>
<dbReference type="AlphaFoldDB" id="A0A2N5NFE1"/>
<dbReference type="EMBL" id="NIHM01000021">
    <property type="protein sequence ID" value="PLT53182.1"/>
    <property type="molecule type" value="Genomic_DNA"/>
</dbReference>
<sequence>MLRKFTTKEGVLVLYIAFGGVAIRSRIATLFFLWTEFWFLILFLCERARSPPLRFDFKKFRSEVKKGDIS</sequence>
<proteinExistence type="predicted"/>
<evidence type="ECO:0000256" key="1">
    <source>
        <dbReference type="SAM" id="Phobius"/>
    </source>
</evidence>
<evidence type="ECO:0000313" key="2">
    <source>
        <dbReference type="EMBL" id="PLT53182.1"/>
    </source>
</evidence>
<keyword evidence="1" id="KW-1133">Transmembrane helix</keyword>
<keyword evidence="1" id="KW-0812">Transmembrane</keyword>
<gene>
    <name evidence="2" type="ORF">CDL18_13070</name>
</gene>
<comment type="caution">
    <text evidence="2">The sequence shown here is derived from an EMBL/GenBank/DDBJ whole genome shotgun (WGS) entry which is preliminary data.</text>
</comment>
<protein>
    <recommendedName>
        <fullName evidence="4">Transmembrane protein</fullName>
    </recommendedName>
</protein>
<evidence type="ECO:0000313" key="3">
    <source>
        <dbReference type="Proteomes" id="UP000234849"/>
    </source>
</evidence>
<name>A0A2N5NFE1_MEDGN</name>
<organism evidence="2 3">
    <name type="scientific">Mediterraneibacter gnavus</name>
    <name type="common">Ruminococcus gnavus</name>
    <dbReference type="NCBI Taxonomy" id="33038"/>
    <lineage>
        <taxon>Bacteria</taxon>
        <taxon>Bacillati</taxon>
        <taxon>Bacillota</taxon>
        <taxon>Clostridia</taxon>
        <taxon>Lachnospirales</taxon>
        <taxon>Lachnospiraceae</taxon>
        <taxon>Mediterraneibacter</taxon>
    </lineage>
</organism>
<dbReference type="Proteomes" id="UP000234849">
    <property type="component" value="Unassembled WGS sequence"/>
</dbReference>
<feature type="transmembrane region" description="Helical" evidence="1">
    <location>
        <begin position="12"/>
        <end position="45"/>
    </location>
</feature>
<evidence type="ECO:0008006" key="4">
    <source>
        <dbReference type="Google" id="ProtNLM"/>
    </source>
</evidence>
<accession>A0A2N5NFE1</accession>
<reference evidence="2 3" key="1">
    <citation type="journal article" date="2017" name="Genome Med.">
        <title>A novel Ruminococcus gnavus clade enriched in inflammatory bowel disease patients.</title>
        <authorList>
            <person name="Hall A.B."/>
            <person name="Yassour M."/>
            <person name="Sauk J."/>
            <person name="Garner A."/>
            <person name="Jiang X."/>
            <person name="Arthur T."/>
            <person name="Lagoudas G.K."/>
            <person name="Vatanen T."/>
            <person name="Fornelos N."/>
            <person name="Wilson R."/>
            <person name="Bertha M."/>
            <person name="Cohen M."/>
            <person name="Garber J."/>
            <person name="Khalili H."/>
            <person name="Gevers D."/>
            <person name="Ananthakrishnan A.N."/>
            <person name="Kugathasan S."/>
            <person name="Lander E.S."/>
            <person name="Blainey P."/>
            <person name="Vlamakis H."/>
            <person name="Xavier R.J."/>
            <person name="Huttenhower C."/>
        </authorList>
    </citation>
    <scope>NUCLEOTIDE SEQUENCE [LARGE SCALE GENOMIC DNA]</scope>
    <source>
        <strain evidence="2 3">RJX1118</strain>
    </source>
</reference>